<gene>
    <name evidence="1" type="ORF">ACFSVN_13375</name>
</gene>
<evidence type="ECO:0000313" key="2">
    <source>
        <dbReference type="Proteomes" id="UP001597460"/>
    </source>
</evidence>
<sequence>MADTISIFFVGDIVGDPGIEMTNTFLPSLIKKYNADFVIANAENSHEGFGTNRSIVKNLLNLGVNVVTGGDHSFDKWKIFDYMRENDHILRPLNYPKGNAGLGFSIFPVPNKEDIKVGVLNLQGRTFMKAIDDPFTAAEWALEKMREETNIIFVDFHAEATAEKISLGWHIDGKASVMVGTHTHVQTNDARILPDGLGFITDAGMTGSFDSVIGMDKKVSIKRFMTGVHQKYRAAKGDNQLCGVFAKVDIETGKCVHIEPVTYPGLTNTEGS</sequence>
<dbReference type="PIRSF" id="PIRSF004789">
    <property type="entry name" value="DR1281"/>
    <property type="match status" value="1"/>
</dbReference>
<dbReference type="Pfam" id="PF13277">
    <property type="entry name" value="YmdB"/>
    <property type="match status" value="1"/>
</dbReference>
<accession>A0ABW5JNU6</accession>
<dbReference type="EMBL" id="JBHULI010000025">
    <property type="protein sequence ID" value="MFD2533440.1"/>
    <property type="molecule type" value="Genomic_DNA"/>
</dbReference>
<dbReference type="PANTHER" id="PTHR36303">
    <property type="entry name" value="2',3'-CYCLIC-NUCLEOTIDE 2'-PHOSPHODIESTERASE"/>
    <property type="match status" value="1"/>
</dbReference>
<dbReference type="SUPFAM" id="SSF56300">
    <property type="entry name" value="Metallo-dependent phosphatases"/>
    <property type="match status" value="1"/>
</dbReference>
<reference evidence="2" key="1">
    <citation type="journal article" date="2019" name="Int. J. Syst. Evol. Microbiol.">
        <title>The Global Catalogue of Microorganisms (GCM) 10K type strain sequencing project: providing services to taxonomists for standard genome sequencing and annotation.</title>
        <authorList>
            <consortium name="The Broad Institute Genomics Platform"/>
            <consortium name="The Broad Institute Genome Sequencing Center for Infectious Disease"/>
            <person name="Wu L."/>
            <person name="Ma J."/>
        </authorList>
    </citation>
    <scope>NUCLEOTIDE SEQUENCE [LARGE SCALE GENOMIC DNA]</scope>
    <source>
        <strain evidence="2">KCTC 52042</strain>
    </source>
</reference>
<name>A0ABW5JNU6_9BACT</name>
<dbReference type="InterPro" id="IPR029052">
    <property type="entry name" value="Metallo-depent_PP-like"/>
</dbReference>
<protein>
    <submittedName>
        <fullName evidence="1">TIGR00282 family metallophosphoesterase</fullName>
    </submittedName>
</protein>
<evidence type="ECO:0000313" key="1">
    <source>
        <dbReference type="EMBL" id="MFD2533440.1"/>
    </source>
</evidence>
<organism evidence="1 2">
    <name type="scientific">Gracilimonas halophila</name>
    <dbReference type="NCBI Taxonomy" id="1834464"/>
    <lineage>
        <taxon>Bacteria</taxon>
        <taxon>Pseudomonadati</taxon>
        <taxon>Balneolota</taxon>
        <taxon>Balneolia</taxon>
        <taxon>Balneolales</taxon>
        <taxon>Balneolaceae</taxon>
        <taxon>Gracilimonas</taxon>
    </lineage>
</organism>
<dbReference type="PANTHER" id="PTHR36303:SF1">
    <property type="entry name" value="2',3'-CYCLIC-NUCLEOTIDE 2'-PHOSPHODIESTERASE"/>
    <property type="match status" value="1"/>
</dbReference>
<keyword evidence="2" id="KW-1185">Reference proteome</keyword>
<dbReference type="RefSeq" id="WP_390303746.1">
    <property type="nucleotide sequence ID" value="NZ_JBHULI010000025.1"/>
</dbReference>
<dbReference type="Gene3D" id="3.60.21.10">
    <property type="match status" value="1"/>
</dbReference>
<dbReference type="InterPro" id="IPR005235">
    <property type="entry name" value="YmdB-like"/>
</dbReference>
<proteinExistence type="predicted"/>
<comment type="caution">
    <text evidence="1">The sequence shown here is derived from an EMBL/GenBank/DDBJ whole genome shotgun (WGS) entry which is preliminary data.</text>
</comment>
<dbReference type="Proteomes" id="UP001597460">
    <property type="component" value="Unassembled WGS sequence"/>
</dbReference>
<dbReference type="NCBIfam" id="TIGR00282">
    <property type="entry name" value="TIGR00282 family metallophosphoesterase"/>
    <property type="match status" value="1"/>
</dbReference>